<accession>A0A316VMK7</accession>
<dbReference type="Proteomes" id="UP000245771">
    <property type="component" value="Unassembled WGS sequence"/>
</dbReference>
<evidence type="ECO:0000313" key="3">
    <source>
        <dbReference type="EMBL" id="PWN38540.1"/>
    </source>
</evidence>
<evidence type="ECO:0000256" key="1">
    <source>
        <dbReference type="SAM" id="MobiDB-lite"/>
    </source>
</evidence>
<dbReference type="RefSeq" id="XP_025358842.1">
    <property type="nucleotide sequence ID" value="XM_025500777.1"/>
</dbReference>
<proteinExistence type="predicted"/>
<keyword evidence="4" id="KW-1185">Reference proteome</keyword>
<reference evidence="3 4" key="1">
    <citation type="journal article" date="2018" name="Mol. Biol. Evol.">
        <title>Broad Genomic Sampling Reveals a Smut Pathogenic Ancestry of the Fungal Clade Ustilaginomycotina.</title>
        <authorList>
            <person name="Kijpornyongpan T."/>
            <person name="Mondo S.J."/>
            <person name="Barry K."/>
            <person name="Sandor L."/>
            <person name="Lee J."/>
            <person name="Lipzen A."/>
            <person name="Pangilinan J."/>
            <person name="LaButti K."/>
            <person name="Hainaut M."/>
            <person name="Henrissat B."/>
            <person name="Grigoriev I.V."/>
            <person name="Spatafora J.W."/>
            <person name="Aime M.C."/>
        </authorList>
    </citation>
    <scope>NUCLEOTIDE SEQUENCE [LARGE SCALE GENOMIC DNA]</scope>
    <source>
        <strain evidence="3 4">MCA 3882</strain>
    </source>
</reference>
<evidence type="ECO:0008006" key="5">
    <source>
        <dbReference type="Google" id="ProtNLM"/>
    </source>
</evidence>
<dbReference type="GeneID" id="37022558"/>
<feature type="region of interest" description="Disordered" evidence="1">
    <location>
        <begin position="265"/>
        <end position="289"/>
    </location>
</feature>
<dbReference type="InParanoid" id="A0A316VMK7"/>
<feature type="region of interest" description="Disordered" evidence="1">
    <location>
        <begin position="407"/>
        <end position="469"/>
    </location>
</feature>
<feature type="region of interest" description="Disordered" evidence="1">
    <location>
        <begin position="181"/>
        <end position="247"/>
    </location>
</feature>
<organism evidence="3 4">
    <name type="scientific">Meira miltonrushii</name>
    <dbReference type="NCBI Taxonomy" id="1280837"/>
    <lineage>
        <taxon>Eukaryota</taxon>
        <taxon>Fungi</taxon>
        <taxon>Dikarya</taxon>
        <taxon>Basidiomycota</taxon>
        <taxon>Ustilaginomycotina</taxon>
        <taxon>Exobasidiomycetes</taxon>
        <taxon>Exobasidiales</taxon>
        <taxon>Brachybasidiaceae</taxon>
        <taxon>Meira</taxon>
    </lineage>
</organism>
<dbReference type="EMBL" id="KZ819602">
    <property type="protein sequence ID" value="PWN38540.1"/>
    <property type="molecule type" value="Genomic_DNA"/>
</dbReference>
<evidence type="ECO:0000313" key="4">
    <source>
        <dbReference type="Proteomes" id="UP000245771"/>
    </source>
</evidence>
<gene>
    <name evidence="3" type="ORF">FA14DRAFT_177804</name>
</gene>
<feature type="signal peptide" evidence="2">
    <location>
        <begin position="1"/>
        <end position="21"/>
    </location>
</feature>
<sequence>MFQRIYYLLLFFLCTLYFCQAVPASSAGSVPDDTFRRDGGRSQARHEVAKAVLGESSANSLSPPNRRARRSRALASSASSKKQPVHIKEKQPSTELSLAPSPRRSFGPRNAVKKETSANVGHARFRTSKGVAAIEAEQPRASIALQQFGSNQNPKDVGAAHDDKASRMELVRKHTSGELMRQIREADERKKRTKNEFVDNVTLPKRKSPSGSDETGKSKGLDLNPHLRRRAFNSENPNGPTTRPQLATSVQHQLSTLAQPRIGTSARSQLQHGSHHFPSGNAQDGRPLATSFHHQPAYTAVRATHVPDQRNNVNAARPVAITFHNQPAYPNHQNTQPFANQRSQSNVMHISHARAIAPVGGPARRQGASARVHAVVPYRAQTVHAPINRSGAGFTQSTRVVSERTMHANAPTQHSRNQQHAETPISPGSQNLIDRVGHSGPDTGTQSHPNGQASTYNHSSVNLELSLGS</sequence>
<name>A0A316VMK7_9BASI</name>
<feature type="compositionally biased region" description="Polar residues" evidence="1">
    <location>
        <begin position="233"/>
        <end position="247"/>
    </location>
</feature>
<feature type="compositionally biased region" description="Basic and acidic residues" evidence="1">
    <location>
        <begin position="181"/>
        <end position="197"/>
    </location>
</feature>
<feature type="chain" id="PRO_5016369775" description="Secreted protein" evidence="2">
    <location>
        <begin position="22"/>
        <end position="469"/>
    </location>
</feature>
<dbReference type="AlphaFoldDB" id="A0A316VMK7"/>
<feature type="compositionally biased region" description="Polar residues" evidence="1">
    <location>
        <begin position="442"/>
        <end position="469"/>
    </location>
</feature>
<evidence type="ECO:0000256" key="2">
    <source>
        <dbReference type="SAM" id="SignalP"/>
    </source>
</evidence>
<keyword evidence="2" id="KW-0732">Signal</keyword>
<feature type="compositionally biased region" description="Polar residues" evidence="1">
    <location>
        <begin position="410"/>
        <end position="432"/>
    </location>
</feature>
<protein>
    <recommendedName>
        <fullName evidence="5">Secreted protein</fullName>
    </recommendedName>
</protein>
<feature type="region of interest" description="Disordered" evidence="1">
    <location>
        <begin position="55"/>
        <end position="122"/>
    </location>
</feature>